<protein>
    <submittedName>
        <fullName evidence="2">ABC transporter</fullName>
    </submittedName>
</protein>
<evidence type="ECO:0000313" key="3">
    <source>
        <dbReference type="Proteomes" id="UP000199095"/>
    </source>
</evidence>
<organism evidence="2 3">
    <name type="scientific">Salinibacillus kushneri</name>
    <dbReference type="NCBI Taxonomy" id="237682"/>
    <lineage>
        <taxon>Bacteria</taxon>
        <taxon>Bacillati</taxon>
        <taxon>Bacillota</taxon>
        <taxon>Bacilli</taxon>
        <taxon>Bacillales</taxon>
        <taxon>Bacillaceae</taxon>
        <taxon>Salinibacillus</taxon>
    </lineage>
</organism>
<reference evidence="3" key="1">
    <citation type="submission" date="2016-10" db="EMBL/GenBank/DDBJ databases">
        <authorList>
            <person name="Varghese N."/>
            <person name="Submissions S."/>
        </authorList>
    </citation>
    <scope>NUCLEOTIDE SEQUENCE [LARGE SCALE GENOMIC DNA]</scope>
    <source>
        <strain evidence="3">CGMCC 1.3566</strain>
    </source>
</reference>
<dbReference type="PANTHER" id="PTHR42855:SF2">
    <property type="entry name" value="DRUG RESISTANCE ABC TRANSPORTER,ATP-BINDING PROTEIN"/>
    <property type="match status" value="1"/>
</dbReference>
<dbReference type="InterPro" id="IPR027417">
    <property type="entry name" value="P-loop_NTPase"/>
</dbReference>
<accession>A0A1H9Z5C3</accession>
<proteinExistence type="predicted"/>
<dbReference type="EMBL" id="FOHJ01000001">
    <property type="protein sequence ID" value="SES76250.1"/>
    <property type="molecule type" value="Genomic_DNA"/>
</dbReference>
<dbReference type="Pfam" id="PF00005">
    <property type="entry name" value="ABC_tran"/>
    <property type="match status" value="1"/>
</dbReference>
<dbReference type="InterPro" id="IPR003439">
    <property type="entry name" value="ABC_transporter-like_ATP-bd"/>
</dbReference>
<dbReference type="RefSeq" id="WP_093131398.1">
    <property type="nucleotide sequence ID" value="NZ_FOHJ01000001.1"/>
</dbReference>
<feature type="domain" description="ABC transporter" evidence="1">
    <location>
        <begin position="20"/>
        <end position="60"/>
    </location>
</feature>
<evidence type="ECO:0000259" key="1">
    <source>
        <dbReference type="Pfam" id="PF00005"/>
    </source>
</evidence>
<dbReference type="SUPFAM" id="SSF52540">
    <property type="entry name" value="P-loop containing nucleoside triphosphate hydrolases"/>
    <property type="match status" value="1"/>
</dbReference>
<dbReference type="STRING" id="237682.SAMN05421676_101387"/>
<dbReference type="Gene3D" id="3.40.50.300">
    <property type="entry name" value="P-loop containing nucleotide triphosphate hydrolases"/>
    <property type="match status" value="1"/>
</dbReference>
<keyword evidence="3" id="KW-1185">Reference proteome</keyword>
<dbReference type="Proteomes" id="UP000199095">
    <property type="component" value="Unassembled WGS sequence"/>
</dbReference>
<dbReference type="GO" id="GO:0016887">
    <property type="term" value="F:ATP hydrolysis activity"/>
    <property type="evidence" value="ECO:0007669"/>
    <property type="project" value="InterPro"/>
</dbReference>
<dbReference type="OrthoDB" id="2290519at2"/>
<evidence type="ECO:0000313" key="2">
    <source>
        <dbReference type="EMBL" id="SES76250.1"/>
    </source>
</evidence>
<dbReference type="AlphaFoldDB" id="A0A1H9Z5C3"/>
<dbReference type="PANTHER" id="PTHR42855">
    <property type="entry name" value="ABC TRANSPORTER ATP-BINDING SUBUNIT"/>
    <property type="match status" value="1"/>
</dbReference>
<dbReference type="InterPro" id="IPR051309">
    <property type="entry name" value="ABCF_ATPase"/>
</dbReference>
<sequence>MFIFHAKDLKKEISGSVLFENVHLEIKQGEHLAIYGRNGIGKTTLLKGLMERDSFDKGHIQ</sequence>
<dbReference type="GO" id="GO:0005524">
    <property type="term" value="F:ATP binding"/>
    <property type="evidence" value="ECO:0007669"/>
    <property type="project" value="InterPro"/>
</dbReference>
<name>A0A1H9Z5C3_9BACI</name>
<gene>
    <name evidence="2" type="ORF">SAMN05421676_101387</name>
</gene>